<dbReference type="AlphaFoldDB" id="A0A1F8DJK5"/>
<dbReference type="InterPro" id="IPR003770">
    <property type="entry name" value="MLTG-like"/>
</dbReference>
<dbReference type="NCBIfam" id="TIGR00247">
    <property type="entry name" value="endolytic transglycosylase MltG"/>
    <property type="match status" value="1"/>
</dbReference>
<keyword evidence="5 7" id="KW-0456">Lyase</keyword>
<dbReference type="Proteomes" id="UP000177596">
    <property type="component" value="Unassembled WGS sequence"/>
</dbReference>
<evidence type="ECO:0000256" key="6">
    <source>
        <dbReference type="ARBA" id="ARBA00023316"/>
    </source>
</evidence>
<comment type="function">
    <text evidence="7">Functions as a peptidoglycan terminase that cleaves nascent peptidoglycan strands endolytically to terminate their elongation.</text>
</comment>
<sequence length="317" mass="34610">MKKLLFFPLLVAFMLVVAGVWFYINTQPVSDNKNPSNFIITKGASASQIGNKLQSSGIIKSALAFKIYIQFTGQSGKLQSGQFKLSPSFSLFQNIDSLLSGPIEIWVTIPEGLRREEIAARFTAALGKESTFTDQFLLDSKGKEGSLFPDTYLFPLDASASMVVKKMADTFNVKTSGLTPRSSGLTFAEAVTMASLIERETKGDAERPIVAGIIMNRLEIGMALQVDASVQYAVGTSKDWWPILRLADLNINSPYNTYKFAGLPPTPIANPGLSSLTAAFNPAETDYMYYIHDSTGQIHYASSLSEHNANVAKYLGK</sequence>
<feature type="site" description="Important for catalytic activity" evidence="7">
    <location>
        <position position="200"/>
    </location>
</feature>
<evidence type="ECO:0000256" key="5">
    <source>
        <dbReference type="ARBA" id="ARBA00023239"/>
    </source>
</evidence>
<dbReference type="PANTHER" id="PTHR30518">
    <property type="entry name" value="ENDOLYTIC MUREIN TRANSGLYCOSYLASE"/>
    <property type="match status" value="1"/>
</dbReference>
<dbReference type="Pfam" id="PF02618">
    <property type="entry name" value="YceG"/>
    <property type="match status" value="1"/>
</dbReference>
<protein>
    <recommendedName>
        <fullName evidence="7">Endolytic murein transglycosylase</fullName>
        <ecNumber evidence="7">4.2.2.29</ecNumber>
    </recommendedName>
    <alternativeName>
        <fullName evidence="7">Peptidoglycan lytic transglycosylase</fullName>
    </alternativeName>
    <alternativeName>
        <fullName evidence="7">Peptidoglycan polymerization terminase</fullName>
    </alternativeName>
</protein>
<dbReference type="CDD" id="cd08010">
    <property type="entry name" value="MltG_like"/>
    <property type="match status" value="1"/>
</dbReference>
<evidence type="ECO:0000313" key="9">
    <source>
        <dbReference type="Proteomes" id="UP000177596"/>
    </source>
</evidence>
<comment type="caution">
    <text evidence="8">The sequence shown here is derived from an EMBL/GenBank/DDBJ whole genome shotgun (WGS) entry which is preliminary data.</text>
</comment>
<dbReference type="GO" id="GO:0005886">
    <property type="term" value="C:plasma membrane"/>
    <property type="evidence" value="ECO:0007669"/>
    <property type="project" value="UniProtKB-UniRule"/>
</dbReference>
<keyword evidence="4 7" id="KW-0472">Membrane</keyword>
<reference evidence="8 9" key="1">
    <citation type="journal article" date="2016" name="Nat. Commun.">
        <title>Thousands of microbial genomes shed light on interconnected biogeochemical processes in an aquifer system.</title>
        <authorList>
            <person name="Anantharaman K."/>
            <person name="Brown C.T."/>
            <person name="Hug L.A."/>
            <person name="Sharon I."/>
            <person name="Castelle C.J."/>
            <person name="Probst A.J."/>
            <person name="Thomas B.C."/>
            <person name="Singh A."/>
            <person name="Wilkins M.J."/>
            <person name="Karaoz U."/>
            <person name="Brodie E.L."/>
            <person name="Williams K.H."/>
            <person name="Hubbard S.S."/>
            <person name="Banfield J.F."/>
        </authorList>
    </citation>
    <scope>NUCLEOTIDE SEQUENCE [LARGE SCALE GENOMIC DNA]</scope>
</reference>
<accession>A0A1F8DJK5</accession>
<dbReference type="GO" id="GO:0071555">
    <property type="term" value="P:cell wall organization"/>
    <property type="evidence" value="ECO:0007669"/>
    <property type="project" value="UniProtKB-KW"/>
</dbReference>
<name>A0A1F8DJK5_9BACT</name>
<keyword evidence="3 7" id="KW-1133">Transmembrane helix</keyword>
<dbReference type="PANTHER" id="PTHR30518:SF2">
    <property type="entry name" value="ENDOLYTIC MUREIN TRANSGLYCOSYLASE"/>
    <property type="match status" value="1"/>
</dbReference>
<dbReference type="EMBL" id="MGIL01000007">
    <property type="protein sequence ID" value="OGM88612.1"/>
    <property type="molecule type" value="Genomic_DNA"/>
</dbReference>
<dbReference type="GO" id="GO:0009252">
    <property type="term" value="P:peptidoglycan biosynthetic process"/>
    <property type="evidence" value="ECO:0007669"/>
    <property type="project" value="UniProtKB-UniRule"/>
</dbReference>
<dbReference type="HAMAP" id="MF_02065">
    <property type="entry name" value="MltG"/>
    <property type="match status" value="1"/>
</dbReference>
<comment type="catalytic activity">
    <reaction evidence="7">
        <text>a peptidoglycan chain = a peptidoglycan chain with N-acetyl-1,6-anhydromuramyl-[peptide] at the reducing end + a peptidoglycan chain with N-acetylglucosamine at the non-reducing end.</text>
        <dbReference type="EC" id="4.2.2.29"/>
    </reaction>
</comment>
<evidence type="ECO:0000256" key="3">
    <source>
        <dbReference type="ARBA" id="ARBA00022989"/>
    </source>
</evidence>
<keyword evidence="6 7" id="KW-0961">Cell wall biogenesis/degradation</keyword>
<organism evidence="8 9">
    <name type="scientific">Candidatus Woesebacteria bacterium RIFOXYD1_FULL_43_18</name>
    <dbReference type="NCBI Taxonomy" id="1802551"/>
    <lineage>
        <taxon>Bacteria</taxon>
        <taxon>Candidatus Woeseibacteriota</taxon>
    </lineage>
</organism>
<keyword evidence="2 7" id="KW-0812">Transmembrane</keyword>
<proteinExistence type="inferred from homology"/>
<dbReference type="Gene3D" id="3.30.1490.480">
    <property type="entry name" value="Endolytic murein transglycosylase"/>
    <property type="match status" value="1"/>
</dbReference>
<keyword evidence="1 7" id="KW-1003">Cell membrane</keyword>
<evidence type="ECO:0000256" key="4">
    <source>
        <dbReference type="ARBA" id="ARBA00023136"/>
    </source>
</evidence>
<comment type="similarity">
    <text evidence="7">Belongs to the transglycosylase MltG family.</text>
</comment>
<evidence type="ECO:0000313" key="8">
    <source>
        <dbReference type="EMBL" id="OGM88612.1"/>
    </source>
</evidence>
<gene>
    <name evidence="7" type="primary">mltG</name>
    <name evidence="8" type="ORF">A2573_03330</name>
</gene>
<dbReference type="EC" id="4.2.2.29" evidence="7"/>
<dbReference type="GO" id="GO:0008932">
    <property type="term" value="F:lytic endotransglycosylase activity"/>
    <property type="evidence" value="ECO:0007669"/>
    <property type="project" value="UniProtKB-UniRule"/>
</dbReference>
<evidence type="ECO:0000256" key="7">
    <source>
        <dbReference type="HAMAP-Rule" id="MF_02065"/>
    </source>
</evidence>
<evidence type="ECO:0000256" key="2">
    <source>
        <dbReference type="ARBA" id="ARBA00022692"/>
    </source>
</evidence>
<evidence type="ECO:0000256" key="1">
    <source>
        <dbReference type="ARBA" id="ARBA00022475"/>
    </source>
</evidence>